<feature type="compositionally biased region" description="Polar residues" evidence="1">
    <location>
        <begin position="1"/>
        <end position="15"/>
    </location>
</feature>
<feature type="domain" description="H15" evidence="2">
    <location>
        <begin position="53"/>
        <end position="133"/>
    </location>
</feature>
<dbReference type="GO" id="GO:0003677">
    <property type="term" value="F:DNA binding"/>
    <property type="evidence" value="ECO:0007669"/>
    <property type="project" value="InterPro"/>
</dbReference>
<dbReference type="Pfam" id="PF00538">
    <property type="entry name" value="Linker_histone"/>
    <property type="match status" value="1"/>
</dbReference>
<dbReference type="InterPro" id="IPR005818">
    <property type="entry name" value="Histone_H1/H5_H15"/>
</dbReference>
<dbReference type="CDD" id="cd00073">
    <property type="entry name" value="H15"/>
    <property type="match status" value="1"/>
</dbReference>
<protein>
    <recommendedName>
        <fullName evidence="2">H15 domain-containing protein</fullName>
    </recommendedName>
</protein>
<reference evidence="3" key="1">
    <citation type="journal article" date="2021" name="Mol. Ecol. Resour.">
        <title>Apolygus lucorum genome provides insights into omnivorousness and mesophyll feeding.</title>
        <authorList>
            <person name="Liu Y."/>
            <person name="Liu H."/>
            <person name="Wang H."/>
            <person name="Huang T."/>
            <person name="Liu B."/>
            <person name="Yang B."/>
            <person name="Yin L."/>
            <person name="Li B."/>
            <person name="Zhang Y."/>
            <person name="Zhang S."/>
            <person name="Jiang F."/>
            <person name="Zhang X."/>
            <person name="Ren Y."/>
            <person name="Wang B."/>
            <person name="Wang S."/>
            <person name="Lu Y."/>
            <person name="Wu K."/>
            <person name="Fan W."/>
            <person name="Wang G."/>
        </authorList>
    </citation>
    <scope>NUCLEOTIDE SEQUENCE</scope>
    <source>
        <strain evidence="3">12Hb</strain>
    </source>
</reference>
<feature type="region of interest" description="Disordered" evidence="1">
    <location>
        <begin position="122"/>
        <end position="195"/>
    </location>
</feature>
<evidence type="ECO:0000256" key="1">
    <source>
        <dbReference type="SAM" id="MobiDB-lite"/>
    </source>
</evidence>
<dbReference type="InterPro" id="IPR036388">
    <property type="entry name" value="WH-like_DNA-bd_sf"/>
</dbReference>
<dbReference type="InterPro" id="IPR036390">
    <property type="entry name" value="WH_DNA-bd_sf"/>
</dbReference>
<dbReference type="SMART" id="SM00526">
    <property type="entry name" value="H15"/>
    <property type="match status" value="1"/>
</dbReference>
<dbReference type="Proteomes" id="UP000466442">
    <property type="component" value="Unassembled WGS sequence"/>
</dbReference>
<feature type="compositionally biased region" description="Basic residues" evidence="1">
    <location>
        <begin position="21"/>
        <end position="30"/>
    </location>
</feature>
<dbReference type="Gene3D" id="1.10.10.10">
    <property type="entry name" value="Winged helix-like DNA-binding domain superfamily/Winged helix DNA-binding domain"/>
    <property type="match status" value="1"/>
</dbReference>
<accession>A0A8S9X5V2</accession>
<dbReference type="EMBL" id="WIXP02000010">
    <property type="protein sequence ID" value="KAF6203849.1"/>
    <property type="molecule type" value="Genomic_DNA"/>
</dbReference>
<comment type="caution">
    <text evidence="3">The sequence shown here is derived from an EMBL/GenBank/DDBJ whole genome shotgun (WGS) entry which is preliminary data.</text>
</comment>
<evidence type="ECO:0000313" key="4">
    <source>
        <dbReference type="Proteomes" id="UP000466442"/>
    </source>
</evidence>
<sequence length="195" mass="21067">MKTPASATPSDSTIAVSRYPLRPRMRKNKKTASAVPEEAKKSLARPKVPKLTKATPKLKMATSALMITEAIRTLNKRGGSSLQAIKNYLSSIFNTDVKKQAPSICRCIRKAVDTGTLVRTKGKGAAGSFKLPPGSALKNAAKPKAGTKKRSTTSKTLKGKRSRTRLSGRSKLGKRTKTKKQAAKKNTHKNRRVAA</sequence>
<dbReference type="PROSITE" id="PS51504">
    <property type="entry name" value="H15"/>
    <property type="match status" value="1"/>
</dbReference>
<feature type="compositionally biased region" description="Basic residues" evidence="1">
    <location>
        <begin position="145"/>
        <end position="195"/>
    </location>
</feature>
<dbReference type="GO" id="GO:0006334">
    <property type="term" value="P:nucleosome assembly"/>
    <property type="evidence" value="ECO:0007669"/>
    <property type="project" value="InterPro"/>
</dbReference>
<feature type="region of interest" description="Disordered" evidence="1">
    <location>
        <begin position="1"/>
        <end position="45"/>
    </location>
</feature>
<keyword evidence="4" id="KW-1185">Reference proteome</keyword>
<proteinExistence type="predicted"/>
<dbReference type="AlphaFoldDB" id="A0A8S9X5V2"/>
<evidence type="ECO:0000313" key="3">
    <source>
        <dbReference type="EMBL" id="KAF6203849.1"/>
    </source>
</evidence>
<dbReference type="SUPFAM" id="SSF46785">
    <property type="entry name" value="Winged helix' DNA-binding domain"/>
    <property type="match status" value="1"/>
</dbReference>
<organism evidence="3 4">
    <name type="scientific">Apolygus lucorum</name>
    <name type="common">Small green plant bug</name>
    <name type="synonym">Lygocoris lucorum</name>
    <dbReference type="NCBI Taxonomy" id="248454"/>
    <lineage>
        <taxon>Eukaryota</taxon>
        <taxon>Metazoa</taxon>
        <taxon>Ecdysozoa</taxon>
        <taxon>Arthropoda</taxon>
        <taxon>Hexapoda</taxon>
        <taxon>Insecta</taxon>
        <taxon>Pterygota</taxon>
        <taxon>Neoptera</taxon>
        <taxon>Paraneoptera</taxon>
        <taxon>Hemiptera</taxon>
        <taxon>Heteroptera</taxon>
        <taxon>Panheteroptera</taxon>
        <taxon>Cimicomorpha</taxon>
        <taxon>Miridae</taxon>
        <taxon>Mirini</taxon>
        <taxon>Apolygus</taxon>
    </lineage>
</organism>
<dbReference type="OrthoDB" id="10069608at2759"/>
<dbReference type="GO" id="GO:0000786">
    <property type="term" value="C:nucleosome"/>
    <property type="evidence" value="ECO:0007669"/>
    <property type="project" value="InterPro"/>
</dbReference>
<name>A0A8S9X5V2_APOLU</name>
<evidence type="ECO:0000259" key="2">
    <source>
        <dbReference type="PROSITE" id="PS51504"/>
    </source>
</evidence>
<gene>
    <name evidence="3" type="ORF">GE061_002184</name>
</gene>